<proteinExistence type="predicted"/>
<evidence type="ECO:0000256" key="2">
    <source>
        <dbReference type="SAM" id="Phobius"/>
    </source>
</evidence>
<organism evidence="4 5">
    <name type="scientific">Candidatus Gallimonas intestinavium</name>
    <dbReference type="NCBI Taxonomy" id="2838603"/>
    <lineage>
        <taxon>Bacteria</taxon>
        <taxon>Bacillati</taxon>
        <taxon>Bacillota</taxon>
        <taxon>Clostridia</taxon>
        <taxon>Candidatus Gallimonas</taxon>
    </lineage>
</organism>
<name>A0A9D2JY87_9FIRM</name>
<protein>
    <recommendedName>
        <fullName evidence="6">Cadherin-like beta sandwich domain-containing protein</fullName>
    </recommendedName>
</protein>
<evidence type="ECO:0000256" key="1">
    <source>
        <dbReference type="SAM" id="MobiDB-lite"/>
    </source>
</evidence>
<evidence type="ECO:0000313" key="5">
    <source>
        <dbReference type="Proteomes" id="UP000824102"/>
    </source>
</evidence>
<dbReference type="Gene3D" id="2.60.120.260">
    <property type="entry name" value="Galactose-binding domain-like"/>
    <property type="match status" value="1"/>
</dbReference>
<evidence type="ECO:0000313" key="4">
    <source>
        <dbReference type="EMBL" id="HIZ72065.1"/>
    </source>
</evidence>
<feature type="region of interest" description="Disordered" evidence="1">
    <location>
        <begin position="1124"/>
        <end position="1163"/>
    </location>
</feature>
<dbReference type="AlphaFoldDB" id="A0A9D2JY87"/>
<evidence type="ECO:0000256" key="3">
    <source>
        <dbReference type="SAM" id="SignalP"/>
    </source>
</evidence>
<feature type="signal peptide" evidence="3">
    <location>
        <begin position="1"/>
        <end position="35"/>
    </location>
</feature>
<comment type="caution">
    <text evidence="4">The sequence shown here is derived from an EMBL/GenBank/DDBJ whole genome shotgun (WGS) entry which is preliminary data.</text>
</comment>
<sequence length="1163" mass="127689">MAKNNRTETWRKYVLSVLSLTVATTLSLGVFTACSDGSDTSDDEDTTVSQADTQLLRNGNFEFYSDKDVEDVIDRHGVVNTPNNWTFSAGSPSSDTASGIINTADWTYFTSSGGYPFSTYTKDDEEVTTFASIEEAAAHWEDDNVSAYDRLKFLDLYEDEIDDLDDDSEEAELFAEYSYSVDFEDVEYLNGDVGAGLALHDDAAQRENGDTSVLMIHNRRTSENVLGTAQYYTSGTTITLEAGTAAKLSVWVRTDALTHYYADSETEVSRRGGAYIGITNTVGGTTLDQMQIKNINTKGEWQEYTVYVRASTFASSTFTVVLGLGRGSSSDRYENVNGYAFFDDVSCEIISAEAYEEAVSSDWNICTVDSLAEEKVFDTDSVTGDTFALDLYAGFDAAGDLLDDVTFALTSEVSGSKTYTSESIHPSLGDSEENVTALMTMAEIAASSNPTLQKIYRNDLEGKYPFGENGNVLMLMSANGAAYTAKTGDISLASGERMLVSFFVKTSEIAEGLTGANATLVDGENRTTLTAFDSNAVDTVDIDDDNQDIYNGWVQCFFFLTNETDEDKTFHIEFSYGPTSIVSADRYDFSDGYAAFTNFETKPLTGTEYSYASTGDRAVKVSLTGRAQNTSSFDDVSATARKDIESRPALPASFTGTLGGSVAVVPDGGVSNVKPENVYAGLLNADYADNYYASEEAWRNILDTSAADGDEWWTNLFGNANQPLVIANGEAASYGFISQDISLSASTAQLVSMRVRLSEGAKAYIYLTDTTTSKSAGSTMSTNLPDVTYWYDDNGNICRIDPSSDEFDRHSDVLFTLNENGLYTRTGDTSAMYYANLYNYDTDDEGNYVTRDGTVAFYVHEGRTYAYYDLETDTYSTEVTCLPTEVSGETITRYDFRNATLPSAVIEVDGTKAAGEWVTVSFYLNAGSEAKTYRLEVWSGSRDGSAPNPEGSYVIFDNYSNDSTSDFASIRDEAVEEIKRANGIAEKDNITDSAIAMYYTFTFYDATSYLRYDATQDEDELGNPYGSYTQSSYEEQLVYLYWDDSEGLATGSPAYTFFLDYSAADVTVEEDDLGEGDEEEDTTETETDNNVWLLISSGVLAVVLVAVIVLVIVRRQLEKRSRRQRIKAESAPVVRPLPPQVKKPAAKKDETAIPEDENDPYNN</sequence>
<keyword evidence="2" id="KW-0472">Membrane</keyword>
<dbReference type="PROSITE" id="PS51257">
    <property type="entry name" value="PROKAR_LIPOPROTEIN"/>
    <property type="match status" value="1"/>
</dbReference>
<dbReference type="Proteomes" id="UP000824102">
    <property type="component" value="Unassembled WGS sequence"/>
</dbReference>
<accession>A0A9D2JY87</accession>
<dbReference type="EMBL" id="DXBB01000008">
    <property type="protein sequence ID" value="HIZ72065.1"/>
    <property type="molecule type" value="Genomic_DNA"/>
</dbReference>
<feature type="chain" id="PRO_5039030513" description="Cadherin-like beta sandwich domain-containing protein" evidence="3">
    <location>
        <begin position="36"/>
        <end position="1163"/>
    </location>
</feature>
<reference evidence="4" key="2">
    <citation type="submission" date="2021-04" db="EMBL/GenBank/DDBJ databases">
        <authorList>
            <person name="Gilroy R."/>
        </authorList>
    </citation>
    <scope>NUCLEOTIDE SEQUENCE</scope>
    <source>
        <strain evidence="4">ChiW7-2402</strain>
    </source>
</reference>
<keyword evidence="2" id="KW-1133">Transmembrane helix</keyword>
<gene>
    <name evidence="4" type="ORF">H9964_00630</name>
</gene>
<keyword evidence="3" id="KW-0732">Signal</keyword>
<evidence type="ECO:0008006" key="6">
    <source>
        <dbReference type="Google" id="ProtNLM"/>
    </source>
</evidence>
<keyword evidence="2" id="KW-0812">Transmembrane</keyword>
<feature type="transmembrane region" description="Helical" evidence="2">
    <location>
        <begin position="1091"/>
        <end position="1113"/>
    </location>
</feature>
<reference evidence="4" key="1">
    <citation type="journal article" date="2021" name="PeerJ">
        <title>Extensive microbial diversity within the chicken gut microbiome revealed by metagenomics and culture.</title>
        <authorList>
            <person name="Gilroy R."/>
            <person name="Ravi A."/>
            <person name="Getino M."/>
            <person name="Pursley I."/>
            <person name="Horton D.L."/>
            <person name="Alikhan N.F."/>
            <person name="Baker D."/>
            <person name="Gharbi K."/>
            <person name="Hall N."/>
            <person name="Watson M."/>
            <person name="Adriaenssens E.M."/>
            <person name="Foster-Nyarko E."/>
            <person name="Jarju S."/>
            <person name="Secka A."/>
            <person name="Antonio M."/>
            <person name="Oren A."/>
            <person name="Chaudhuri R.R."/>
            <person name="La Ragione R."/>
            <person name="Hildebrand F."/>
            <person name="Pallen M.J."/>
        </authorList>
    </citation>
    <scope>NUCLEOTIDE SEQUENCE</scope>
    <source>
        <strain evidence="4">ChiW7-2402</strain>
    </source>
</reference>
<feature type="compositionally biased region" description="Acidic residues" evidence="1">
    <location>
        <begin position="1152"/>
        <end position="1163"/>
    </location>
</feature>